<proteinExistence type="predicted"/>
<dbReference type="AlphaFoldDB" id="A0AAD8RMN2"/>
<sequence>MDTVSMSSVPPAPFRHGCHANTSPYVPPPPPRRVVVALVQWTRPAPGWHKLNFDGSVHHDGSGRASIGGVIRDSYGRTVMAFGERTPHAGVGEVEARALIHGLHLALQNGCDRLVVEGDDLTLVRLLRGESPHTRIPWAMYNQILQLLSYFRDVVVQHVYREGNAVADALCHEAYRCSNLWTDHQLVPPAVRAKLEDDRRGVVHPRYRSA</sequence>
<dbReference type="SUPFAM" id="SSF53098">
    <property type="entry name" value="Ribonuclease H-like"/>
    <property type="match status" value="1"/>
</dbReference>
<feature type="domain" description="RNase H type-1" evidence="1">
    <location>
        <begin position="52"/>
        <end position="174"/>
    </location>
</feature>
<dbReference type="InterPro" id="IPR044730">
    <property type="entry name" value="RNase_H-like_dom_plant"/>
</dbReference>
<protein>
    <recommendedName>
        <fullName evidence="1">RNase H type-1 domain-containing protein</fullName>
    </recommendedName>
</protein>
<dbReference type="InterPro" id="IPR036397">
    <property type="entry name" value="RNaseH_sf"/>
</dbReference>
<dbReference type="PANTHER" id="PTHR47723">
    <property type="entry name" value="OS05G0353850 PROTEIN"/>
    <property type="match status" value="1"/>
</dbReference>
<dbReference type="Pfam" id="PF13456">
    <property type="entry name" value="RVT_3"/>
    <property type="match status" value="1"/>
</dbReference>
<keyword evidence="3" id="KW-1185">Reference proteome</keyword>
<dbReference type="PANTHER" id="PTHR47723:SF17">
    <property type="entry name" value="OS05G0353850 PROTEIN"/>
    <property type="match status" value="1"/>
</dbReference>
<dbReference type="EMBL" id="JAUUTY010000005">
    <property type="protein sequence ID" value="KAK1628235.1"/>
    <property type="molecule type" value="Genomic_DNA"/>
</dbReference>
<evidence type="ECO:0000259" key="1">
    <source>
        <dbReference type="Pfam" id="PF13456"/>
    </source>
</evidence>
<accession>A0AAD8RMN2</accession>
<evidence type="ECO:0000313" key="2">
    <source>
        <dbReference type="EMBL" id="KAK1628235.1"/>
    </source>
</evidence>
<dbReference type="GO" id="GO:0003676">
    <property type="term" value="F:nucleic acid binding"/>
    <property type="evidence" value="ECO:0007669"/>
    <property type="project" value="InterPro"/>
</dbReference>
<dbReference type="Proteomes" id="UP001231189">
    <property type="component" value="Unassembled WGS sequence"/>
</dbReference>
<name>A0AAD8RMN2_LOLMU</name>
<evidence type="ECO:0000313" key="3">
    <source>
        <dbReference type="Proteomes" id="UP001231189"/>
    </source>
</evidence>
<reference evidence="2" key="1">
    <citation type="submission" date="2023-07" db="EMBL/GenBank/DDBJ databases">
        <title>A chromosome-level genome assembly of Lolium multiflorum.</title>
        <authorList>
            <person name="Chen Y."/>
            <person name="Copetti D."/>
            <person name="Kolliker R."/>
            <person name="Studer B."/>
        </authorList>
    </citation>
    <scope>NUCLEOTIDE SEQUENCE</scope>
    <source>
        <strain evidence="2">02402/16</strain>
        <tissue evidence="2">Leaf</tissue>
    </source>
</reference>
<organism evidence="2 3">
    <name type="scientific">Lolium multiflorum</name>
    <name type="common">Italian ryegrass</name>
    <name type="synonym">Lolium perenne subsp. multiflorum</name>
    <dbReference type="NCBI Taxonomy" id="4521"/>
    <lineage>
        <taxon>Eukaryota</taxon>
        <taxon>Viridiplantae</taxon>
        <taxon>Streptophyta</taxon>
        <taxon>Embryophyta</taxon>
        <taxon>Tracheophyta</taxon>
        <taxon>Spermatophyta</taxon>
        <taxon>Magnoliopsida</taxon>
        <taxon>Liliopsida</taxon>
        <taxon>Poales</taxon>
        <taxon>Poaceae</taxon>
        <taxon>BOP clade</taxon>
        <taxon>Pooideae</taxon>
        <taxon>Poodae</taxon>
        <taxon>Poeae</taxon>
        <taxon>Poeae Chloroplast Group 2 (Poeae type)</taxon>
        <taxon>Loliodinae</taxon>
        <taxon>Loliinae</taxon>
        <taxon>Lolium</taxon>
    </lineage>
</organism>
<dbReference type="CDD" id="cd06222">
    <property type="entry name" value="RNase_H_like"/>
    <property type="match status" value="1"/>
</dbReference>
<dbReference type="Gene3D" id="3.30.420.10">
    <property type="entry name" value="Ribonuclease H-like superfamily/Ribonuclease H"/>
    <property type="match status" value="1"/>
</dbReference>
<dbReference type="InterPro" id="IPR053151">
    <property type="entry name" value="RNase_H-like"/>
</dbReference>
<dbReference type="InterPro" id="IPR012337">
    <property type="entry name" value="RNaseH-like_sf"/>
</dbReference>
<comment type="caution">
    <text evidence="2">The sequence shown here is derived from an EMBL/GenBank/DDBJ whole genome shotgun (WGS) entry which is preliminary data.</text>
</comment>
<gene>
    <name evidence="2" type="ORF">QYE76_002550</name>
</gene>
<dbReference type="InterPro" id="IPR002156">
    <property type="entry name" value="RNaseH_domain"/>
</dbReference>
<dbReference type="GO" id="GO:0004523">
    <property type="term" value="F:RNA-DNA hybrid ribonuclease activity"/>
    <property type="evidence" value="ECO:0007669"/>
    <property type="project" value="InterPro"/>
</dbReference>